<dbReference type="InterPro" id="IPR049739">
    <property type="entry name" value="YraL-like"/>
</dbReference>
<gene>
    <name evidence="1" type="ORF">H8B09_22995</name>
</gene>
<dbReference type="PANTHER" id="PTHR37812">
    <property type="entry name" value="MU-LIKE PROPHAGE FLUMU PROTEIN C"/>
    <property type="match status" value="1"/>
</dbReference>
<accession>A0ABR8N1B6</accession>
<dbReference type="Proteomes" id="UP000609346">
    <property type="component" value="Unassembled WGS sequence"/>
</dbReference>
<dbReference type="SUPFAM" id="SSF46689">
    <property type="entry name" value="Homeodomain-like"/>
    <property type="match status" value="1"/>
</dbReference>
<dbReference type="PANTHER" id="PTHR37812:SF1">
    <property type="entry name" value="MU-LIKE PROPHAGE FLUMU PROTEIN C"/>
    <property type="match status" value="1"/>
</dbReference>
<protein>
    <recommendedName>
        <fullName evidence="3">Mor transcription activator domain-containing protein</fullName>
    </recommendedName>
</protein>
<dbReference type="InterPro" id="IPR009057">
    <property type="entry name" value="Homeodomain-like_sf"/>
</dbReference>
<proteinExistence type="predicted"/>
<dbReference type="NCBIfam" id="NF040785">
    <property type="entry name" value="CD3324_fam"/>
    <property type="match status" value="1"/>
</dbReference>
<organism evidence="1 2">
    <name type="scientific">Paenibacillus terricola</name>
    <dbReference type="NCBI Taxonomy" id="2763503"/>
    <lineage>
        <taxon>Bacteria</taxon>
        <taxon>Bacillati</taxon>
        <taxon>Bacillota</taxon>
        <taxon>Bacilli</taxon>
        <taxon>Bacillales</taxon>
        <taxon>Paenibacillaceae</taxon>
        <taxon>Paenibacillus</taxon>
    </lineage>
</organism>
<evidence type="ECO:0000313" key="1">
    <source>
        <dbReference type="EMBL" id="MBD3921655.1"/>
    </source>
</evidence>
<dbReference type="RefSeq" id="WP_191205945.1">
    <property type="nucleotide sequence ID" value="NZ_JACXZA010000006.1"/>
</dbReference>
<dbReference type="InterPro" id="IPR052411">
    <property type="entry name" value="c-mor_Regulatory_Protein"/>
</dbReference>
<name>A0ABR8N1B6_9BACL</name>
<dbReference type="EMBL" id="JACXZA010000006">
    <property type="protein sequence ID" value="MBD3921655.1"/>
    <property type="molecule type" value="Genomic_DNA"/>
</dbReference>
<reference evidence="1 2" key="1">
    <citation type="submission" date="2020-09" db="EMBL/GenBank/DDBJ databases">
        <title>Paenibacillus sp. strain PR3 16S rRNA gene Genome sequencing and assembly.</title>
        <authorList>
            <person name="Kim J."/>
        </authorList>
    </citation>
    <scope>NUCLEOTIDE SEQUENCE [LARGE SCALE GENOMIC DNA]</scope>
    <source>
        <strain evidence="1 2">PR3</strain>
    </source>
</reference>
<sequence>MTNKHVSYKILPIELLSELQKYVQGELIYIPKPSGSRTRWGENSGYRARIHERNNEITCKYKQGIPLDHLAEEYCLSLESIKKIVYRKQ</sequence>
<comment type="caution">
    <text evidence="1">The sequence shown here is derived from an EMBL/GenBank/DDBJ whole genome shotgun (WGS) entry which is preliminary data.</text>
</comment>
<keyword evidence="2" id="KW-1185">Reference proteome</keyword>
<evidence type="ECO:0008006" key="3">
    <source>
        <dbReference type="Google" id="ProtNLM"/>
    </source>
</evidence>
<evidence type="ECO:0000313" key="2">
    <source>
        <dbReference type="Proteomes" id="UP000609346"/>
    </source>
</evidence>